<organism evidence="1">
    <name type="scientific">Rhizophora mucronata</name>
    <name type="common">Asiatic mangrove</name>
    <dbReference type="NCBI Taxonomy" id="61149"/>
    <lineage>
        <taxon>Eukaryota</taxon>
        <taxon>Viridiplantae</taxon>
        <taxon>Streptophyta</taxon>
        <taxon>Embryophyta</taxon>
        <taxon>Tracheophyta</taxon>
        <taxon>Spermatophyta</taxon>
        <taxon>Magnoliopsida</taxon>
        <taxon>eudicotyledons</taxon>
        <taxon>Gunneridae</taxon>
        <taxon>Pentapetalae</taxon>
        <taxon>rosids</taxon>
        <taxon>fabids</taxon>
        <taxon>Malpighiales</taxon>
        <taxon>Rhizophoraceae</taxon>
        <taxon>Rhizophora</taxon>
    </lineage>
</organism>
<evidence type="ECO:0000313" key="1">
    <source>
        <dbReference type="EMBL" id="MBX37123.1"/>
    </source>
</evidence>
<dbReference type="EMBL" id="GGEC01056639">
    <property type="protein sequence ID" value="MBX37123.1"/>
    <property type="molecule type" value="Transcribed_RNA"/>
</dbReference>
<protein>
    <submittedName>
        <fullName evidence="1">Uncharacterized protein</fullName>
    </submittedName>
</protein>
<accession>A0A2P2N3S2</accession>
<name>A0A2P2N3S2_RHIMU</name>
<reference evidence="1" key="1">
    <citation type="submission" date="2018-02" db="EMBL/GenBank/DDBJ databases">
        <title>Rhizophora mucronata_Transcriptome.</title>
        <authorList>
            <person name="Meera S.P."/>
            <person name="Sreeshan A."/>
            <person name="Augustine A."/>
        </authorList>
    </citation>
    <scope>NUCLEOTIDE SEQUENCE</scope>
    <source>
        <tissue evidence="1">Leaf</tissue>
    </source>
</reference>
<dbReference type="AlphaFoldDB" id="A0A2P2N3S2"/>
<proteinExistence type="predicted"/>
<sequence>MTASCSSVPFSFPLVCLSQVHLWLVSGYKRISC</sequence>